<dbReference type="EMBL" id="VSSQ01000353">
    <property type="protein sequence ID" value="MPL92285.1"/>
    <property type="molecule type" value="Genomic_DNA"/>
</dbReference>
<dbReference type="AlphaFoldDB" id="A0A644VLX0"/>
<accession>A0A644VLX0</accession>
<dbReference type="NCBIfam" id="TIGR04183">
    <property type="entry name" value="Por_Secre_tail"/>
    <property type="match status" value="1"/>
</dbReference>
<feature type="domain" description="Secretion system C-terminal sorting" evidence="1">
    <location>
        <begin position="261"/>
        <end position="330"/>
    </location>
</feature>
<organism evidence="2">
    <name type="scientific">bioreactor metagenome</name>
    <dbReference type="NCBI Taxonomy" id="1076179"/>
    <lineage>
        <taxon>unclassified sequences</taxon>
        <taxon>metagenomes</taxon>
        <taxon>ecological metagenomes</taxon>
    </lineage>
</organism>
<dbReference type="InterPro" id="IPR026444">
    <property type="entry name" value="Secre_tail"/>
</dbReference>
<gene>
    <name evidence="2" type="ORF">SDC9_38383</name>
</gene>
<proteinExistence type="predicted"/>
<comment type="caution">
    <text evidence="2">The sequence shown here is derived from an EMBL/GenBank/DDBJ whole genome shotgun (WGS) entry which is preliminary data.</text>
</comment>
<name>A0A644VLX0_9ZZZZ</name>
<reference evidence="2" key="1">
    <citation type="submission" date="2019-08" db="EMBL/GenBank/DDBJ databases">
        <authorList>
            <person name="Kucharzyk K."/>
            <person name="Murdoch R.W."/>
            <person name="Higgins S."/>
            <person name="Loffler F."/>
        </authorList>
    </citation>
    <scope>NUCLEOTIDE SEQUENCE</scope>
</reference>
<evidence type="ECO:0000313" key="2">
    <source>
        <dbReference type="EMBL" id="MPL92285.1"/>
    </source>
</evidence>
<sequence>MRKIVLIIVFIMIGLQGKSQQVYDTIIYYPPAVLNCPMWMDSVNLNNTNDPSAYYQIFYHYRLLKIQCGYNIRSLYGLNVIGASDTIYVRNRAFAQPYHLDSTVLVIGVAAKVYGRKGNTAYNYFRLMDSSKTEIAHCTIPISNPNSYYQIQQGKYYFNNQVMLKDFYIAADVGNGYEDCTYEFDHTCSFTDTSCLKIDRGCYEDEYPYLLKRNATQWTRFDQDTVYNYYRKMHIGFFPIILIPRPDSSNLVNDIDNTCNVFPNPAKDRLKVISQFKVKDIEIYNISGIKVKTIAINSYEKFVDISDLIAGTYIVKLHTPRGIATKKLLVE</sequence>
<evidence type="ECO:0000259" key="1">
    <source>
        <dbReference type="Pfam" id="PF18962"/>
    </source>
</evidence>
<dbReference type="Pfam" id="PF18962">
    <property type="entry name" value="Por_Secre_tail"/>
    <property type="match status" value="1"/>
</dbReference>
<protein>
    <recommendedName>
        <fullName evidence="1">Secretion system C-terminal sorting domain-containing protein</fullName>
    </recommendedName>
</protein>